<evidence type="ECO:0000256" key="1">
    <source>
        <dbReference type="ARBA" id="ARBA00001936"/>
    </source>
</evidence>
<reference evidence="9" key="1">
    <citation type="submission" date="2017-08" db="EMBL/GenBank/DDBJ databases">
        <title>A dynamic microbial community with high functional redundancy inhabits the cold, oxic subseafloor aquifer.</title>
        <authorList>
            <person name="Tully B.J."/>
            <person name="Wheat C.G."/>
            <person name="Glazer B.T."/>
            <person name="Huber J.A."/>
        </authorList>
    </citation>
    <scope>NUCLEOTIDE SEQUENCE [LARGE SCALE GENOMIC DNA]</scope>
</reference>
<sequence length="187" mass="20995">MDAKTLKPYLLDHNATVYPTVGAKQRLAAVLILLTPGDDGPELIFTRRSEHLPSHAGQISFPGGTVEPDDASPIETALRESEEEIGLNRAYVDILGTLDWYTIPSGFVVLPVIGHLSQKQKFKAAPEEVAEIFSIPLRTLLDTSIYKSDTFTRNKIKRRYYFFEFKEYYIWGATAGMLRSLALKLSD</sequence>
<evidence type="ECO:0000259" key="7">
    <source>
        <dbReference type="PROSITE" id="PS51462"/>
    </source>
</evidence>
<dbReference type="Proteomes" id="UP000228987">
    <property type="component" value="Unassembled WGS sequence"/>
</dbReference>
<dbReference type="CDD" id="cd03426">
    <property type="entry name" value="NUDIX_CoAse_Nudt7"/>
    <property type="match status" value="1"/>
</dbReference>
<evidence type="ECO:0000256" key="4">
    <source>
        <dbReference type="ARBA" id="ARBA00022801"/>
    </source>
</evidence>
<evidence type="ECO:0000256" key="5">
    <source>
        <dbReference type="ARBA" id="ARBA00022842"/>
    </source>
</evidence>
<comment type="caution">
    <text evidence="8">The sequence shown here is derived from an EMBL/GenBank/DDBJ whole genome shotgun (WGS) entry which is preliminary data.</text>
</comment>
<dbReference type="EMBL" id="NVWI01000003">
    <property type="protein sequence ID" value="PCJ42070.1"/>
    <property type="molecule type" value="Genomic_DNA"/>
</dbReference>
<keyword evidence="3" id="KW-0479">Metal-binding</keyword>
<protein>
    <submittedName>
        <fullName evidence="8">CoA pyrophosphatase</fullName>
    </submittedName>
</protein>
<proteinExistence type="predicted"/>
<evidence type="ECO:0000256" key="3">
    <source>
        <dbReference type="ARBA" id="ARBA00022723"/>
    </source>
</evidence>
<dbReference type="InterPro" id="IPR015797">
    <property type="entry name" value="NUDIX_hydrolase-like_dom_sf"/>
</dbReference>
<evidence type="ECO:0000313" key="9">
    <source>
        <dbReference type="Proteomes" id="UP000228987"/>
    </source>
</evidence>
<dbReference type="Gene3D" id="3.90.79.10">
    <property type="entry name" value="Nucleoside Triphosphate Pyrophosphohydrolase"/>
    <property type="match status" value="1"/>
</dbReference>
<keyword evidence="6" id="KW-0464">Manganese</keyword>
<comment type="cofactor">
    <cofactor evidence="2">
        <name>Mg(2+)</name>
        <dbReference type="ChEBI" id="CHEBI:18420"/>
    </cofactor>
</comment>
<dbReference type="NCBIfam" id="NF007980">
    <property type="entry name" value="PRK10707.1"/>
    <property type="match status" value="1"/>
</dbReference>
<keyword evidence="5" id="KW-0460">Magnesium</keyword>
<keyword evidence="4" id="KW-0378">Hydrolase</keyword>
<dbReference type="GO" id="GO:0046872">
    <property type="term" value="F:metal ion binding"/>
    <property type="evidence" value="ECO:0007669"/>
    <property type="project" value="UniProtKB-KW"/>
</dbReference>
<dbReference type="InterPro" id="IPR000086">
    <property type="entry name" value="NUDIX_hydrolase_dom"/>
</dbReference>
<dbReference type="PANTHER" id="PTHR12992">
    <property type="entry name" value="NUDIX HYDROLASE"/>
    <property type="match status" value="1"/>
</dbReference>
<evidence type="ECO:0000256" key="2">
    <source>
        <dbReference type="ARBA" id="ARBA00001946"/>
    </source>
</evidence>
<name>A0A2A5CF28_9GAMM</name>
<organism evidence="8 9">
    <name type="scientific">SAR86 cluster bacterium</name>
    <dbReference type="NCBI Taxonomy" id="2030880"/>
    <lineage>
        <taxon>Bacteria</taxon>
        <taxon>Pseudomonadati</taxon>
        <taxon>Pseudomonadota</taxon>
        <taxon>Gammaproteobacteria</taxon>
        <taxon>SAR86 cluster</taxon>
    </lineage>
</organism>
<accession>A0A2A5CF28</accession>
<dbReference type="InterPro" id="IPR045121">
    <property type="entry name" value="CoAse"/>
</dbReference>
<dbReference type="SUPFAM" id="SSF55811">
    <property type="entry name" value="Nudix"/>
    <property type="match status" value="1"/>
</dbReference>
<dbReference type="PANTHER" id="PTHR12992:SF11">
    <property type="entry name" value="MITOCHONDRIAL COENZYME A DIPHOSPHATASE NUDT8"/>
    <property type="match status" value="1"/>
</dbReference>
<dbReference type="PROSITE" id="PS51462">
    <property type="entry name" value="NUDIX"/>
    <property type="match status" value="1"/>
</dbReference>
<evidence type="ECO:0000256" key="6">
    <source>
        <dbReference type="ARBA" id="ARBA00023211"/>
    </source>
</evidence>
<feature type="domain" description="Nudix hydrolase" evidence="7">
    <location>
        <begin position="24"/>
        <end position="157"/>
    </location>
</feature>
<dbReference type="AlphaFoldDB" id="A0A2A5CF28"/>
<evidence type="ECO:0000313" key="8">
    <source>
        <dbReference type="EMBL" id="PCJ42070.1"/>
    </source>
</evidence>
<gene>
    <name evidence="8" type="ORF">COA71_05615</name>
</gene>
<dbReference type="GO" id="GO:0010945">
    <property type="term" value="F:coenzyme A diphosphatase activity"/>
    <property type="evidence" value="ECO:0007669"/>
    <property type="project" value="InterPro"/>
</dbReference>
<comment type="cofactor">
    <cofactor evidence="1">
        <name>Mn(2+)</name>
        <dbReference type="ChEBI" id="CHEBI:29035"/>
    </cofactor>
</comment>
<dbReference type="Pfam" id="PF00293">
    <property type="entry name" value="NUDIX"/>
    <property type="match status" value="1"/>
</dbReference>